<protein>
    <recommendedName>
        <fullName evidence="4">Secreted protein</fullName>
    </recommendedName>
</protein>
<accession>A0A9P9G525</accession>
<feature type="chain" id="PRO_5040333606" description="Secreted protein" evidence="1">
    <location>
        <begin position="33"/>
        <end position="129"/>
    </location>
</feature>
<keyword evidence="1" id="KW-0732">Signal</keyword>
<feature type="signal peptide" evidence="1">
    <location>
        <begin position="1"/>
        <end position="32"/>
    </location>
</feature>
<gene>
    <name evidence="2" type="ORF">BKA55DRAFT_199660</name>
</gene>
<reference evidence="2" key="1">
    <citation type="journal article" date="2021" name="Nat. Commun.">
        <title>Genetic determinants of endophytism in the Arabidopsis root mycobiome.</title>
        <authorList>
            <person name="Mesny F."/>
            <person name="Miyauchi S."/>
            <person name="Thiergart T."/>
            <person name="Pickel B."/>
            <person name="Atanasova L."/>
            <person name="Karlsson M."/>
            <person name="Huettel B."/>
            <person name="Barry K.W."/>
            <person name="Haridas S."/>
            <person name="Chen C."/>
            <person name="Bauer D."/>
            <person name="Andreopoulos W."/>
            <person name="Pangilinan J."/>
            <person name="LaButti K."/>
            <person name="Riley R."/>
            <person name="Lipzen A."/>
            <person name="Clum A."/>
            <person name="Drula E."/>
            <person name="Henrissat B."/>
            <person name="Kohler A."/>
            <person name="Grigoriev I.V."/>
            <person name="Martin F.M."/>
            <person name="Hacquard S."/>
        </authorList>
    </citation>
    <scope>NUCLEOTIDE SEQUENCE</scope>
    <source>
        <strain evidence="2">MPI-CAGE-AT-0023</strain>
    </source>
</reference>
<proteinExistence type="predicted"/>
<dbReference type="RefSeq" id="XP_046043521.1">
    <property type="nucleotide sequence ID" value="XM_046185109.1"/>
</dbReference>
<organism evidence="2 3">
    <name type="scientific">Fusarium redolens</name>
    <dbReference type="NCBI Taxonomy" id="48865"/>
    <lineage>
        <taxon>Eukaryota</taxon>
        <taxon>Fungi</taxon>
        <taxon>Dikarya</taxon>
        <taxon>Ascomycota</taxon>
        <taxon>Pezizomycotina</taxon>
        <taxon>Sordariomycetes</taxon>
        <taxon>Hypocreomycetidae</taxon>
        <taxon>Hypocreales</taxon>
        <taxon>Nectriaceae</taxon>
        <taxon>Fusarium</taxon>
        <taxon>Fusarium redolens species complex</taxon>
    </lineage>
</organism>
<evidence type="ECO:0008006" key="4">
    <source>
        <dbReference type="Google" id="ProtNLM"/>
    </source>
</evidence>
<dbReference type="Proteomes" id="UP000720189">
    <property type="component" value="Unassembled WGS sequence"/>
</dbReference>
<sequence>MAPRTKNTHNVCFYPLVLYIGLPLLFQSRACAGIDQERLLPQRKAQVPRILKVRKSPPSLNDLSQARWQPRQLSRLLCVIRVDLIRPCSPQTRNIALQVMLIPYLFLRLKGWAIGFGSRSIARRLLARR</sequence>
<dbReference type="AlphaFoldDB" id="A0A9P9G525"/>
<dbReference type="EMBL" id="JAGMUX010000021">
    <property type="protein sequence ID" value="KAH7231412.1"/>
    <property type="molecule type" value="Genomic_DNA"/>
</dbReference>
<evidence type="ECO:0000313" key="3">
    <source>
        <dbReference type="Proteomes" id="UP000720189"/>
    </source>
</evidence>
<keyword evidence="3" id="KW-1185">Reference proteome</keyword>
<comment type="caution">
    <text evidence="2">The sequence shown here is derived from an EMBL/GenBank/DDBJ whole genome shotgun (WGS) entry which is preliminary data.</text>
</comment>
<evidence type="ECO:0000256" key="1">
    <source>
        <dbReference type="SAM" id="SignalP"/>
    </source>
</evidence>
<dbReference type="GeneID" id="70215063"/>
<name>A0A9P9G525_FUSRE</name>
<evidence type="ECO:0000313" key="2">
    <source>
        <dbReference type="EMBL" id="KAH7231412.1"/>
    </source>
</evidence>